<evidence type="ECO:0000259" key="1">
    <source>
        <dbReference type="Pfam" id="PF05157"/>
    </source>
</evidence>
<proteinExistence type="predicted"/>
<feature type="domain" description="Type II secretion system protein GspE N-terminal" evidence="1">
    <location>
        <begin position="184"/>
        <end position="263"/>
    </location>
</feature>
<dbReference type="EMBL" id="BIFT01000001">
    <property type="protein sequence ID" value="GCE27244.1"/>
    <property type="molecule type" value="Genomic_DNA"/>
</dbReference>
<dbReference type="InterPro" id="IPR007831">
    <property type="entry name" value="T2SS_GspE_N"/>
</dbReference>
<dbReference type="SUPFAM" id="SSF160246">
    <property type="entry name" value="EspE N-terminal domain-like"/>
    <property type="match status" value="1"/>
</dbReference>
<reference evidence="3" key="1">
    <citation type="submission" date="2018-12" db="EMBL/GenBank/DDBJ databases">
        <title>Tengunoibacter tsumagoiensis gen. nov., sp. nov., Dictyobacter kobayashii sp. nov., D. alpinus sp. nov., and D. joshuensis sp. nov. and description of Dictyobacteraceae fam. nov. within the order Ktedonobacterales isolated from Tengu-no-mugimeshi.</title>
        <authorList>
            <person name="Wang C.M."/>
            <person name="Zheng Y."/>
            <person name="Sakai Y."/>
            <person name="Toyoda A."/>
            <person name="Minakuchi Y."/>
            <person name="Abe K."/>
            <person name="Yokota A."/>
            <person name="Yabe S."/>
        </authorList>
    </citation>
    <scope>NUCLEOTIDE SEQUENCE [LARGE SCALE GENOMIC DNA]</scope>
    <source>
        <strain evidence="3">Uno16</strain>
    </source>
</reference>
<evidence type="ECO:0000313" key="3">
    <source>
        <dbReference type="Proteomes" id="UP000287171"/>
    </source>
</evidence>
<dbReference type="AlphaFoldDB" id="A0A402B7B0"/>
<comment type="caution">
    <text evidence="2">The sequence shown here is derived from an EMBL/GenBank/DDBJ whole genome shotgun (WGS) entry which is preliminary data.</text>
</comment>
<organism evidence="2 3">
    <name type="scientific">Dictyobacter alpinus</name>
    <dbReference type="NCBI Taxonomy" id="2014873"/>
    <lineage>
        <taxon>Bacteria</taxon>
        <taxon>Bacillati</taxon>
        <taxon>Chloroflexota</taxon>
        <taxon>Ktedonobacteria</taxon>
        <taxon>Ktedonobacterales</taxon>
        <taxon>Dictyobacteraceae</taxon>
        <taxon>Dictyobacter</taxon>
    </lineage>
</organism>
<dbReference type="OrthoDB" id="154660at2"/>
<keyword evidence="3" id="KW-1185">Reference proteome</keyword>
<dbReference type="Proteomes" id="UP000287171">
    <property type="component" value="Unassembled WGS sequence"/>
</dbReference>
<protein>
    <recommendedName>
        <fullName evidence="1">Type II secretion system protein GspE N-terminal domain-containing protein</fullName>
    </recommendedName>
</protein>
<gene>
    <name evidence="2" type="ORF">KDA_27280</name>
</gene>
<dbReference type="InterPro" id="IPR037257">
    <property type="entry name" value="T2SS_E_N_sf"/>
</dbReference>
<evidence type="ECO:0000313" key="2">
    <source>
        <dbReference type="EMBL" id="GCE27244.1"/>
    </source>
</evidence>
<dbReference type="Pfam" id="PF05157">
    <property type="entry name" value="MshEN"/>
    <property type="match status" value="1"/>
</dbReference>
<dbReference type="RefSeq" id="WP_126627612.1">
    <property type="nucleotide sequence ID" value="NZ_BIFT01000001.1"/>
</dbReference>
<dbReference type="Gene3D" id="3.30.300.160">
    <property type="entry name" value="Type II secretion system, protein E, N-terminal domain"/>
    <property type="match status" value="1"/>
</dbReference>
<accession>A0A402B7B0</accession>
<name>A0A402B7B0_9CHLR</name>
<sequence length="266" mass="30004">MCKKALSLPASPAIEHTYTVLDSIQDLTSTMQHLVTDKITSMALLILPLYFDSSANPQTAEPQYIQQSIAYHLDPLCRLVRKTDRVFVYETTFYFLLSGADLQGATIVQERLWEALLWQIHHAPETGILRPRAIAIGHSAYPQTSTEVQTCILAARETRVLFEVQAAQPEISQEEELLEQARKLGIPYLSPLPHKLPERLLQIVPPELAQELQCYPLGRERDTLTVAMTDPRDHQVLMRLQQATGLNIFPILASSQELQTALELLV</sequence>